<feature type="region of interest" description="Disordered" evidence="2">
    <location>
        <begin position="358"/>
        <end position="377"/>
    </location>
</feature>
<dbReference type="KEGG" id="dvi:6631319"/>
<feature type="region of interest" description="Disordered" evidence="2">
    <location>
        <begin position="263"/>
        <end position="288"/>
    </location>
</feature>
<gene>
    <name evidence="3" type="primary">Dvir\GJ19282</name>
    <name evidence="3" type="ORF">Dvir_GJ19282</name>
</gene>
<reference evidence="3 4" key="1">
    <citation type="journal article" date="2007" name="Nature">
        <title>Evolution of genes and genomes on the Drosophila phylogeny.</title>
        <authorList>
            <consortium name="Drosophila 12 Genomes Consortium"/>
            <person name="Clark A.G."/>
            <person name="Eisen M.B."/>
            <person name="Smith D.R."/>
            <person name="Bergman C.M."/>
            <person name="Oliver B."/>
            <person name="Markow T.A."/>
            <person name="Kaufman T.C."/>
            <person name="Kellis M."/>
            <person name="Gelbart W."/>
            <person name="Iyer V.N."/>
            <person name="Pollard D.A."/>
            <person name="Sackton T.B."/>
            <person name="Larracuente A.M."/>
            <person name="Singh N.D."/>
            <person name="Abad J.P."/>
            <person name="Abt D.N."/>
            <person name="Adryan B."/>
            <person name="Aguade M."/>
            <person name="Akashi H."/>
            <person name="Anderson W.W."/>
            <person name="Aquadro C.F."/>
            <person name="Ardell D.H."/>
            <person name="Arguello R."/>
            <person name="Artieri C.G."/>
            <person name="Barbash D.A."/>
            <person name="Barker D."/>
            <person name="Barsanti P."/>
            <person name="Batterham P."/>
            <person name="Batzoglou S."/>
            <person name="Begun D."/>
            <person name="Bhutkar A."/>
            <person name="Blanco E."/>
            <person name="Bosak S.A."/>
            <person name="Bradley R.K."/>
            <person name="Brand A.D."/>
            <person name="Brent M.R."/>
            <person name="Brooks A.N."/>
            <person name="Brown R.H."/>
            <person name="Butlin R.K."/>
            <person name="Caggese C."/>
            <person name="Calvi B.R."/>
            <person name="Bernardo de Carvalho A."/>
            <person name="Caspi A."/>
            <person name="Castrezana S."/>
            <person name="Celniker S.E."/>
            <person name="Chang J.L."/>
            <person name="Chapple C."/>
            <person name="Chatterji S."/>
            <person name="Chinwalla A."/>
            <person name="Civetta A."/>
            <person name="Clifton S.W."/>
            <person name="Comeron J.M."/>
            <person name="Costello J.C."/>
            <person name="Coyne J.A."/>
            <person name="Daub J."/>
            <person name="David R.G."/>
            <person name="Delcher A.L."/>
            <person name="Delehaunty K."/>
            <person name="Do C.B."/>
            <person name="Ebling H."/>
            <person name="Edwards K."/>
            <person name="Eickbush T."/>
            <person name="Evans J.D."/>
            <person name="Filipski A."/>
            <person name="Findeiss S."/>
            <person name="Freyhult E."/>
            <person name="Fulton L."/>
            <person name="Fulton R."/>
            <person name="Garcia A.C."/>
            <person name="Gardiner A."/>
            <person name="Garfield D.A."/>
            <person name="Garvin B.E."/>
            <person name="Gibson G."/>
            <person name="Gilbert D."/>
            <person name="Gnerre S."/>
            <person name="Godfrey J."/>
            <person name="Good R."/>
            <person name="Gotea V."/>
            <person name="Gravely B."/>
            <person name="Greenberg A.J."/>
            <person name="Griffiths-Jones S."/>
            <person name="Gross S."/>
            <person name="Guigo R."/>
            <person name="Gustafson E.A."/>
            <person name="Haerty W."/>
            <person name="Hahn M.W."/>
            <person name="Halligan D.L."/>
            <person name="Halpern A.L."/>
            <person name="Halter G.M."/>
            <person name="Han M.V."/>
            <person name="Heger A."/>
            <person name="Hillier L."/>
            <person name="Hinrichs A.S."/>
            <person name="Holmes I."/>
            <person name="Hoskins R.A."/>
            <person name="Hubisz M.J."/>
            <person name="Hultmark D."/>
            <person name="Huntley M.A."/>
            <person name="Jaffe D.B."/>
            <person name="Jagadeeshan S."/>
            <person name="Jeck W.R."/>
            <person name="Johnson J."/>
            <person name="Jones C.D."/>
            <person name="Jordan W.C."/>
            <person name="Karpen G.H."/>
            <person name="Kataoka E."/>
            <person name="Keightley P.D."/>
            <person name="Kheradpour P."/>
            <person name="Kirkness E.F."/>
            <person name="Koerich L.B."/>
            <person name="Kristiansen K."/>
            <person name="Kudrna D."/>
            <person name="Kulathinal R.J."/>
            <person name="Kumar S."/>
            <person name="Kwok R."/>
            <person name="Lander E."/>
            <person name="Langley C.H."/>
            <person name="Lapoint R."/>
            <person name="Lazzaro B.P."/>
            <person name="Lee S.J."/>
            <person name="Levesque L."/>
            <person name="Li R."/>
            <person name="Lin C.F."/>
            <person name="Lin M.F."/>
            <person name="Lindblad-Toh K."/>
            <person name="Llopart A."/>
            <person name="Long M."/>
            <person name="Low L."/>
            <person name="Lozovsky E."/>
            <person name="Lu J."/>
            <person name="Luo M."/>
            <person name="Machado C.A."/>
            <person name="Makalowski W."/>
            <person name="Marzo M."/>
            <person name="Matsuda M."/>
            <person name="Matzkin L."/>
            <person name="McAllister B."/>
            <person name="McBride C.S."/>
            <person name="McKernan B."/>
            <person name="McKernan K."/>
            <person name="Mendez-Lago M."/>
            <person name="Minx P."/>
            <person name="Mollenhauer M.U."/>
            <person name="Montooth K."/>
            <person name="Mount S.M."/>
            <person name="Mu X."/>
            <person name="Myers E."/>
            <person name="Negre B."/>
            <person name="Newfeld S."/>
            <person name="Nielsen R."/>
            <person name="Noor M.A."/>
            <person name="O'Grady P."/>
            <person name="Pachter L."/>
            <person name="Papaceit M."/>
            <person name="Parisi M.J."/>
            <person name="Parisi M."/>
            <person name="Parts L."/>
            <person name="Pedersen J.S."/>
            <person name="Pesole G."/>
            <person name="Phillippy A.M."/>
            <person name="Ponting C.P."/>
            <person name="Pop M."/>
            <person name="Porcelli D."/>
            <person name="Powell J.R."/>
            <person name="Prohaska S."/>
            <person name="Pruitt K."/>
            <person name="Puig M."/>
            <person name="Quesneville H."/>
            <person name="Ram K.R."/>
            <person name="Rand D."/>
            <person name="Rasmussen M.D."/>
            <person name="Reed L.K."/>
            <person name="Reenan R."/>
            <person name="Reily A."/>
            <person name="Remington K.A."/>
            <person name="Rieger T.T."/>
            <person name="Ritchie M.G."/>
            <person name="Robin C."/>
            <person name="Rogers Y.H."/>
            <person name="Rohde C."/>
            <person name="Rozas J."/>
            <person name="Rubenfield M.J."/>
            <person name="Ruiz A."/>
            <person name="Russo S."/>
            <person name="Salzberg S.L."/>
            <person name="Sanchez-Gracia A."/>
            <person name="Saranga D.J."/>
            <person name="Sato H."/>
            <person name="Schaeffer S.W."/>
            <person name="Schatz M.C."/>
            <person name="Schlenke T."/>
            <person name="Schwartz R."/>
            <person name="Segarra C."/>
            <person name="Singh R.S."/>
            <person name="Sirot L."/>
            <person name="Sirota M."/>
            <person name="Sisneros N.B."/>
            <person name="Smith C.D."/>
            <person name="Smith T.F."/>
            <person name="Spieth J."/>
            <person name="Stage D.E."/>
            <person name="Stark A."/>
            <person name="Stephan W."/>
            <person name="Strausberg R.L."/>
            <person name="Strempel S."/>
            <person name="Sturgill D."/>
            <person name="Sutton G."/>
            <person name="Sutton G.G."/>
            <person name="Tao W."/>
            <person name="Teichmann S."/>
            <person name="Tobari Y.N."/>
            <person name="Tomimura Y."/>
            <person name="Tsolas J.M."/>
            <person name="Valente V.L."/>
            <person name="Venter E."/>
            <person name="Venter J.C."/>
            <person name="Vicario S."/>
            <person name="Vieira F.G."/>
            <person name="Vilella A.J."/>
            <person name="Villasante A."/>
            <person name="Walenz B."/>
            <person name="Wang J."/>
            <person name="Wasserman M."/>
            <person name="Watts T."/>
            <person name="Wilson D."/>
            <person name="Wilson R.K."/>
            <person name="Wing R.A."/>
            <person name="Wolfner M.F."/>
            <person name="Wong A."/>
            <person name="Wong G.K."/>
            <person name="Wu C.I."/>
            <person name="Wu G."/>
            <person name="Yamamoto D."/>
            <person name="Yang H.P."/>
            <person name="Yang S.P."/>
            <person name="Yorke J.A."/>
            <person name="Yoshida K."/>
            <person name="Zdobnov E."/>
            <person name="Zhang P."/>
            <person name="Zhang Y."/>
            <person name="Zimin A.V."/>
            <person name="Baldwin J."/>
            <person name="Abdouelleil A."/>
            <person name="Abdulkadir J."/>
            <person name="Abebe A."/>
            <person name="Abera B."/>
            <person name="Abreu J."/>
            <person name="Acer S.C."/>
            <person name="Aftuck L."/>
            <person name="Alexander A."/>
            <person name="An P."/>
            <person name="Anderson E."/>
            <person name="Anderson S."/>
            <person name="Arachi H."/>
            <person name="Azer M."/>
            <person name="Bachantsang P."/>
            <person name="Barry A."/>
            <person name="Bayul T."/>
            <person name="Berlin A."/>
            <person name="Bessette D."/>
            <person name="Bloom T."/>
            <person name="Blye J."/>
            <person name="Boguslavskiy L."/>
            <person name="Bonnet C."/>
            <person name="Boukhgalter B."/>
            <person name="Bourzgui I."/>
            <person name="Brown A."/>
            <person name="Cahill P."/>
            <person name="Channer S."/>
            <person name="Cheshatsang Y."/>
            <person name="Chuda L."/>
            <person name="Citroen M."/>
            <person name="Collymore A."/>
            <person name="Cooke P."/>
            <person name="Costello M."/>
            <person name="D'Aco K."/>
            <person name="Daza R."/>
            <person name="De Haan G."/>
            <person name="DeGray S."/>
            <person name="DeMaso C."/>
            <person name="Dhargay N."/>
            <person name="Dooley K."/>
            <person name="Dooley E."/>
            <person name="Doricent M."/>
            <person name="Dorje P."/>
            <person name="Dorjee K."/>
            <person name="Dupes A."/>
            <person name="Elong R."/>
            <person name="Falk J."/>
            <person name="Farina A."/>
            <person name="Faro S."/>
            <person name="Ferguson D."/>
            <person name="Fisher S."/>
            <person name="Foley C.D."/>
            <person name="Franke A."/>
            <person name="Friedrich D."/>
            <person name="Gadbois L."/>
            <person name="Gearin G."/>
            <person name="Gearin C.R."/>
            <person name="Giannoukos G."/>
            <person name="Goode T."/>
            <person name="Graham J."/>
            <person name="Grandbois E."/>
            <person name="Grewal S."/>
            <person name="Gyaltsen K."/>
            <person name="Hafez N."/>
            <person name="Hagos B."/>
            <person name="Hall J."/>
            <person name="Henson C."/>
            <person name="Hollinger A."/>
            <person name="Honan T."/>
            <person name="Huard M.D."/>
            <person name="Hughes L."/>
            <person name="Hurhula B."/>
            <person name="Husby M.E."/>
            <person name="Kamat A."/>
            <person name="Kanga B."/>
            <person name="Kashin S."/>
            <person name="Khazanovich D."/>
            <person name="Kisner P."/>
            <person name="Lance K."/>
            <person name="Lara M."/>
            <person name="Lee W."/>
            <person name="Lennon N."/>
            <person name="Letendre F."/>
            <person name="LeVine R."/>
            <person name="Lipovsky A."/>
            <person name="Liu X."/>
            <person name="Liu J."/>
            <person name="Liu S."/>
            <person name="Lokyitsang T."/>
            <person name="Lokyitsang Y."/>
            <person name="Lubonja R."/>
            <person name="Lui A."/>
            <person name="MacDonald P."/>
            <person name="Magnisalis V."/>
            <person name="Maru K."/>
            <person name="Matthews C."/>
            <person name="McCusker W."/>
            <person name="McDonough S."/>
            <person name="Mehta T."/>
            <person name="Meldrim J."/>
            <person name="Meneus L."/>
            <person name="Mihai O."/>
            <person name="Mihalev A."/>
            <person name="Mihova T."/>
            <person name="Mittelman R."/>
            <person name="Mlenga V."/>
            <person name="Montmayeur A."/>
            <person name="Mulrain L."/>
            <person name="Navidi A."/>
            <person name="Naylor J."/>
            <person name="Negash T."/>
            <person name="Nguyen T."/>
            <person name="Nguyen N."/>
            <person name="Nicol R."/>
            <person name="Norbu C."/>
            <person name="Norbu N."/>
            <person name="Novod N."/>
            <person name="O'Neill B."/>
            <person name="Osman S."/>
            <person name="Markiewicz E."/>
            <person name="Oyono O.L."/>
            <person name="Patti C."/>
            <person name="Phunkhang P."/>
            <person name="Pierre F."/>
            <person name="Priest M."/>
            <person name="Raghuraman S."/>
            <person name="Rege F."/>
            <person name="Reyes R."/>
            <person name="Rise C."/>
            <person name="Rogov P."/>
            <person name="Ross K."/>
            <person name="Ryan E."/>
            <person name="Settipalli S."/>
            <person name="Shea T."/>
            <person name="Sherpa N."/>
            <person name="Shi L."/>
            <person name="Shih D."/>
            <person name="Sparrow T."/>
            <person name="Spaulding J."/>
            <person name="Stalker J."/>
            <person name="Stange-Thomann N."/>
            <person name="Stavropoulos S."/>
            <person name="Stone C."/>
            <person name="Strader C."/>
            <person name="Tesfaye S."/>
            <person name="Thomson T."/>
            <person name="Thoulutsang Y."/>
            <person name="Thoulutsang D."/>
            <person name="Topham K."/>
            <person name="Topping I."/>
            <person name="Tsamla T."/>
            <person name="Vassiliev H."/>
            <person name="Vo A."/>
            <person name="Wangchuk T."/>
            <person name="Wangdi T."/>
            <person name="Weiand M."/>
            <person name="Wilkinson J."/>
            <person name="Wilson A."/>
            <person name="Yadav S."/>
            <person name="Young G."/>
            <person name="Yu Q."/>
            <person name="Zembek L."/>
            <person name="Zhong D."/>
            <person name="Zimmer A."/>
            <person name="Zwirko Z."/>
            <person name="Jaffe D.B."/>
            <person name="Alvarez P."/>
            <person name="Brockman W."/>
            <person name="Butler J."/>
            <person name="Chin C."/>
            <person name="Gnerre S."/>
            <person name="Grabherr M."/>
            <person name="Kleber M."/>
            <person name="Mauceli E."/>
            <person name="MacCallum I."/>
        </authorList>
    </citation>
    <scope>NUCLEOTIDE SEQUENCE [LARGE SCALE GENOMIC DNA]</scope>
    <source>
        <strain evidence="4">Tucson 15010-1051.87</strain>
    </source>
</reference>
<evidence type="ECO:0000313" key="4">
    <source>
        <dbReference type="Proteomes" id="UP000008792"/>
    </source>
</evidence>
<keyword evidence="1" id="KW-0175">Coiled coil</keyword>
<keyword evidence="4" id="KW-1185">Reference proteome</keyword>
<dbReference type="Proteomes" id="UP000008792">
    <property type="component" value="Unassembled WGS sequence"/>
</dbReference>
<dbReference type="EMBL" id="CH940651">
    <property type="protein sequence ID" value="EDW65487.1"/>
    <property type="molecule type" value="Genomic_DNA"/>
</dbReference>
<evidence type="ECO:0000256" key="1">
    <source>
        <dbReference type="SAM" id="Coils"/>
    </source>
</evidence>
<sequence>MSIENFPRVHSYIANLCASNKELHNLFAQFENALKEKLELGEARTKLQKDMQNLRIDLMLVRQAAVQMQEERKQFDKYASILDASYEHLLEMGNLLNDDKIKNMMRFAGLCKQNEAEVKLQNMEQLQKFDRECKMAMENRAIVKDFRKWQRLVHEAEEQYASIQREFAQMDRQRSIKIRRATQQRNKKIVALVQLSKQIAELETPVNEVDKRAGAMRGKKAPLVLQSALDFLSHYPEERRAKEQDMDVSAAPTLRSILVVNRRQEETERTSSPTKQVHFAPLPSPVHGNDMTEMMNDAEFDMIEPCSESSEMDSENMPTTDDLPERAIVQKVEMLPRLQFSDLNMGLSFKNLFPSTSTKPAEDCAVDQETEYEHSDKQLTSTMLAHEDSSDINDSNSLDFSNVNCDVNDDFFLNFSDGNDSQPTTNRLTYEL</sequence>
<organism evidence="3 4">
    <name type="scientific">Drosophila virilis</name>
    <name type="common">Fruit fly</name>
    <dbReference type="NCBI Taxonomy" id="7244"/>
    <lineage>
        <taxon>Eukaryota</taxon>
        <taxon>Metazoa</taxon>
        <taxon>Ecdysozoa</taxon>
        <taxon>Arthropoda</taxon>
        <taxon>Hexapoda</taxon>
        <taxon>Insecta</taxon>
        <taxon>Pterygota</taxon>
        <taxon>Neoptera</taxon>
        <taxon>Endopterygota</taxon>
        <taxon>Diptera</taxon>
        <taxon>Brachycera</taxon>
        <taxon>Muscomorpha</taxon>
        <taxon>Ephydroidea</taxon>
        <taxon>Drosophilidae</taxon>
        <taxon>Drosophila</taxon>
    </lineage>
</organism>
<evidence type="ECO:0000313" key="3">
    <source>
        <dbReference type="EMBL" id="EDW65487.1"/>
    </source>
</evidence>
<dbReference type="AlphaFoldDB" id="B4M1D3"/>
<dbReference type="InParanoid" id="B4M1D3"/>
<feature type="coiled-coil region" evidence="1">
    <location>
        <begin position="146"/>
        <end position="173"/>
    </location>
</feature>
<dbReference type="OMA" id="IGQSMQE"/>
<dbReference type="OrthoDB" id="7871835at2759"/>
<dbReference type="PhylomeDB" id="B4M1D3"/>
<accession>B4M1D3</accession>
<dbReference type="eggNOG" id="ENOG502T6RJ">
    <property type="taxonomic scope" value="Eukaryota"/>
</dbReference>
<evidence type="ECO:0000256" key="2">
    <source>
        <dbReference type="SAM" id="MobiDB-lite"/>
    </source>
</evidence>
<dbReference type="HOGENOM" id="CLU_635049_0_0_1"/>
<name>B4M1D3_DROVI</name>
<proteinExistence type="predicted"/>
<protein>
    <submittedName>
        <fullName evidence="3">Uncharacterized protein</fullName>
    </submittedName>
</protein>